<dbReference type="SUPFAM" id="SSF54534">
    <property type="entry name" value="FKBP-like"/>
    <property type="match status" value="1"/>
</dbReference>
<evidence type="ECO:0000313" key="3">
    <source>
        <dbReference type="EMBL" id="OIR13518.1"/>
    </source>
</evidence>
<feature type="domain" description="PpiC" evidence="2">
    <location>
        <begin position="210"/>
        <end position="308"/>
    </location>
</feature>
<protein>
    <submittedName>
        <fullName evidence="3">Putative parvulin-type peptidyl-prolyl cis-trans isomerase</fullName>
        <ecNumber evidence="3">5.2.1.8</ecNumber>
    </submittedName>
</protein>
<sequence length="353" mass="40819">MMLRRSLGATLIALLLTALCARADQAAASPTAPAKATQELTKKVNDGLDLRFANGIAAIVEDTPITVDDIRREIAPLIPQLQRESHNEQEFDQKLQALQDEVIQNLIDRVLIVKAFKKKKDDSDEVRKVPASYIDNRIEEIQNDQFDGDRSKFLAYLRSRGMTMKDYRKEVEDDIIYNYMLGQQRKSASIVSPVKIEQYYNENKDRFYQEDAVKMGMIQINRDPGETDQQLIDRGNELIARFKAGTSFEDLAKTYSQDAHRLRGGDWGWQKRTDLKKEFATPLFALKKGQVTDPIITPEGCFILYVEDRKYAGIQPIDDVRDQIEHILAQQMSQRSRERWLERLRRDGYVKHY</sequence>
<dbReference type="PANTHER" id="PTHR47637:SF1">
    <property type="entry name" value="CHAPERONE SURA"/>
    <property type="match status" value="1"/>
</dbReference>
<dbReference type="InterPro" id="IPR050280">
    <property type="entry name" value="OMP_Chaperone_SurA"/>
</dbReference>
<accession>A0A1J5TNF1</accession>
<dbReference type="AlphaFoldDB" id="A0A1J5TNF1"/>
<dbReference type="Pfam" id="PF13145">
    <property type="entry name" value="Rotamase_2"/>
    <property type="match status" value="1"/>
</dbReference>
<dbReference type="PANTHER" id="PTHR47637">
    <property type="entry name" value="CHAPERONE SURA"/>
    <property type="match status" value="1"/>
</dbReference>
<comment type="caution">
    <text evidence="3">The sequence shown here is derived from an EMBL/GenBank/DDBJ whole genome shotgun (WGS) entry which is preliminary data.</text>
</comment>
<dbReference type="Pfam" id="PF13624">
    <property type="entry name" value="SurA_N_3"/>
    <property type="match status" value="1"/>
</dbReference>
<reference evidence="3" key="1">
    <citation type="submission" date="2016-10" db="EMBL/GenBank/DDBJ databases">
        <title>Sequence of Gallionella enrichment culture.</title>
        <authorList>
            <person name="Poehlein A."/>
            <person name="Muehling M."/>
            <person name="Daniel R."/>
        </authorList>
    </citation>
    <scope>NUCLEOTIDE SEQUENCE</scope>
</reference>
<gene>
    <name evidence="3" type="ORF">GALL_53350</name>
</gene>
<organism evidence="3">
    <name type="scientific">mine drainage metagenome</name>
    <dbReference type="NCBI Taxonomy" id="410659"/>
    <lineage>
        <taxon>unclassified sequences</taxon>
        <taxon>metagenomes</taxon>
        <taxon>ecological metagenomes</taxon>
    </lineage>
</organism>
<dbReference type="PROSITE" id="PS50198">
    <property type="entry name" value="PPIC_PPIASE_2"/>
    <property type="match status" value="1"/>
</dbReference>
<name>A0A1J5TNF1_9ZZZZ</name>
<keyword evidence="1" id="KW-0732">Signal</keyword>
<keyword evidence="3" id="KW-0413">Isomerase</keyword>
<evidence type="ECO:0000256" key="1">
    <source>
        <dbReference type="ARBA" id="ARBA00022729"/>
    </source>
</evidence>
<dbReference type="Gene3D" id="1.10.4030.10">
    <property type="entry name" value="Porin chaperone SurA, peptide-binding domain"/>
    <property type="match status" value="1"/>
</dbReference>
<dbReference type="Gene3D" id="3.10.50.40">
    <property type="match status" value="1"/>
</dbReference>
<dbReference type="EMBL" id="MLJW01000014">
    <property type="protein sequence ID" value="OIR13518.1"/>
    <property type="molecule type" value="Genomic_DNA"/>
</dbReference>
<dbReference type="EC" id="5.2.1.8" evidence="3"/>
<dbReference type="SUPFAM" id="SSF109998">
    <property type="entry name" value="Triger factor/SurA peptide-binding domain-like"/>
    <property type="match status" value="1"/>
</dbReference>
<dbReference type="GO" id="GO:0003755">
    <property type="term" value="F:peptidyl-prolyl cis-trans isomerase activity"/>
    <property type="evidence" value="ECO:0007669"/>
    <property type="project" value="UniProtKB-EC"/>
</dbReference>
<proteinExistence type="predicted"/>
<evidence type="ECO:0000259" key="2">
    <source>
        <dbReference type="PROSITE" id="PS50198"/>
    </source>
</evidence>
<dbReference type="InterPro" id="IPR000297">
    <property type="entry name" value="PPIase_PpiC"/>
</dbReference>
<dbReference type="InterPro" id="IPR027304">
    <property type="entry name" value="Trigger_fact/SurA_dom_sf"/>
</dbReference>
<dbReference type="InterPro" id="IPR046357">
    <property type="entry name" value="PPIase_dom_sf"/>
</dbReference>